<feature type="region of interest" description="Disordered" evidence="1">
    <location>
        <begin position="60"/>
        <end position="80"/>
    </location>
</feature>
<feature type="compositionally biased region" description="Basic and acidic residues" evidence="1">
    <location>
        <begin position="12"/>
        <end position="23"/>
    </location>
</feature>
<keyword evidence="3" id="KW-1185">Reference proteome</keyword>
<evidence type="ECO:0000313" key="2">
    <source>
        <dbReference type="EMBL" id="KAK6533527.1"/>
    </source>
</evidence>
<name>A0AAV9X2A5_9PEZI</name>
<accession>A0AAV9X2A5</accession>
<protein>
    <submittedName>
        <fullName evidence="2">Uncharacterized protein</fullName>
    </submittedName>
</protein>
<dbReference type="AlphaFoldDB" id="A0AAV9X2A5"/>
<evidence type="ECO:0000256" key="1">
    <source>
        <dbReference type="SAM" id="MobiDB-lite"/>
    </source>
</evidence>
<dbReference type="EMBL" id="JAVHJO010000011">
    <property type="protein sequence ID" value="KAK6533527.1"/>
    <property type="molecule type" value="Genomic_DNA"/>
</dbReference>
<sequence>MRLVVQMQDSLSSERGKRKKEEGGGNPGLVGGRLLARAINTAVKFNEAGAGAVQRMNRRNMNSNRNTNRKKQMAHHQTGNRILIIKGAAAVAKTRQTDRGLTTTS</sequence>
<evidence type="ECO:0000313" key="3">
    <source>
        <dbReference type="Proteomes" id="UP001365542"/>
    </source>
</evidence>
<organism evidence="2 3">
    <name type="scientific">Orbilia ellipsospora</name>
    <dbReference type="NCBI Taxonomy" id="2528407"/>
    <lineage>
        <taxon>Eukaryota</taxon>
        <taxon>Fungi</taxon>
        <taxon>Dikarya</taxon>
        <taxon>Ascomycota</taxon>
        <taxon>Pezizomycotina</taxon>
        <taxon>Orbiliomycetes</taxon>
        <taxon>Orbiliales</taxon>
        <taxon>Orbiliaceae</taxon>
        <taxon>Orbilia</taxon>
    </lineage>
</organism>
<gene>
    <name evidence="2" type="ORF">TWF694_002466</name>
</gene>
<reference evidence="2 3" key="1">
    <citation type="submission" date="2019-10" db="EMBL/GenBank/DDBJ databases">
        <authorList>
            <person name="Palmer J.M."/>
        </authorList>
    </citation>
    <scope>NUCLEOTIDE SEQUENCE [LARGE SCALE GENOMIC DNA]</scope>
    <source>
        <strain evidence="2 3">TWF694</strain>
    </source>
</reference>
<dbReference type="Proteomes" id="UP001365542">
    <property type="component" value="Unassembled WGS sequence"/>
</dbReference>
<comment type="caution">
    <text evidence="2">The sequence shown here is derived from an EMBL/GenBank/DDBJ whole genome shotgun (WGS) entry which is preliminary data.</text>
</comment>
<feature type="region of interest" description="Disordered" evidence="1">
    <location>
        <begin position="1"/>
        <end position="31"/>
    </location>
</feature>
<proteinExistence type="predicted"/>